<protein>
    <submittedName>
        <fullName evidence="5">LacI family DNA-binding transcriptional regulator</fullName>
    </submittedName>
</protein>
<name>A0ABV6BC63_9GAMM</name>
<dbReference type="GO" id="GO:0003677">
    <property type="term" value="F:DNA binding"/>
    <property type="evidence" value="ECO:0007669"/>
    <property type="project" value="UniProtKB-KW"/>
</dbReference>
<dbReference type="CDD" id="cd06279">
    <property type="entry name" value="PBP1_LacI-like"/>
    <property type="match status" value="1"/>
</dbReference>
<keyword evidence="3" id="KW-0804">Transcription</keyword>
<dbReference type="InterPro" id="IPR028082">
    <property type="entry name" value="Peripla_BP_I"/>
</dbReference>
<dbReference type="InterPro" id="IPR010982">
    <property type="entry name" value="Lambda_DNA-bd_dom_sf"/>
</dbReference>
<dbReference type="InterPro" id="IPR000843">
    <property type="entry name" value="HTH_LacI"/>
</dbReference>
<comment type="caution">
    <text evidence="5">The sequence shown here is derived from an EMBL/GenBank/DDBJ whole genome shotgun (WGS) entry which is preliminary data.</text>
</comment>
<dbReference type="Gene3D" id="3.40.50.2300">
    <property type="match status" value="2"/>
</dbReference>
<keyword evidence="1" id="KW-0805">Transcription regulation</keyword>
<keyword evidence="2 5" id="KW-0238">DNA-binding</keyword>
<keyword evidence="6" id="KW-1185">Reference proteome</keyword>
<dbReference type="EMBL" id="JBHLXP010000001">
    <property type="protein sequence ID" value="MFC0047093.1"/>
    <property type="molecule type" value="Genomic_DNA"/>
</dbReference>
<proteinExistence type="predicted"/>
<organism evidence="5 6">
    <name type="scientific">Rheinheimera tilapiae</name>
    <dbReference type="NCBI Taxonomy" id="875043"/>
    <lineage>
        <taxon>Bacteria</taxon>
        <taxon>Pseudomonadati</taxon>
        <taxon>Pseudomonadota</taxon>
        <taxon>Gammaproteobacteria</taxon>
        <taxon>Chromatiales</taxon>
        <taxon>Chromatiaceae</taxon>
        <taxon>Rheinheimera</taxon>
    </lineage>
</organism>
<dbReference type="SUPFAM" id="SSF53822">
    <property type="entry name" value="Periplasmic binding protein-like I"/>
    <property type="match status" value="1"/>
</dbReference>
<dbReference type="Gene3D" id="1.10.260.40">
    <property type="entry name" value="lambda repressor-like DNA-binding domains"/>
    <property type="match status" value="1"/>
</dbReference>
<dbReference type="Proteomes" id="UP001589813">
    <property type="component" value="Unassembled WGS sequence"/>
</dbReference>
<dbReference type="SUPFAM" id="SSF47413">
    <property type="entry name" value="lambda repressor-like DNA-binding domains"/>
    <property type="match status" value="1"/>
</dbReference>
<gene>
    <name evidence="5" type="ORF">ACFFJP_02170</name>
</gene>
<evidence type="ECO:0000256" key="1">
    <source>
        <dbReference type="ARBA" id="ARBA00023015"/>
    </source>
</evidence>
<evidence type="ECO:0000259" key="4">
    <source>
        <dbReference type="PROSITE" id="PS50932"/>
    </source>
</evidence>
<dbReference type="RefSeq" id="WP_377240014.1">
    <property type="nucleotide sequence ID" value="NZ_JBHLXP010000001.1"/>
</dbReference>
<dbReference type="SMART" id="SM00354">
    <property type="entry name" value="HTH_LACI"/>
    <property type="match status" value="1"/>
</dbReference>
<dbReference type="CDD" id="cd01392">
    <property type="entry name" value="HTH_LacI"/>
    <property type="match status" value="1"/>
</dbReference>
<evidence type="ECO:0000313" key="6">
    <source>
        <dbReference type="Proteomes" id="UP001589813"/>
    </source>
</evidence>
<sequence length="346" mass="37875">MPKPTQTLKTVAQQLGVSTATISNAFSRPDQLSAQLREKILTACAELGYQGPNKAAQSLRKGSSGIIAVILSDSLEYMVSDPVASQFIRGVANALEQHKRHLLLFSGSAPSLDAIVDFVDGFICYGAPRNTDLISQLEKTRKRVLTVDCDLTDRPSVNIDNEQAAYEIARQVLSKDSTVAVLGLRLIDAPDTRPVGDAPLWDNQSSVAHRRLDGYQRALSDVGQTLVPERIWHIPESNQQQAALAARAALALNPRPDTLLCMSDLIALSAMREVLQLGLRIPEDVQVVGFDGIEEGQRYHPTLSTVWQHSDQKGIAAVEAFIRGEEGRMLLPYEIRAGESCRSVQR</sequence>
<evidence type="ECO:0000256" key="2">
    <source>
        <dbReference type="ARBA" id="ARBA00023125"/>
    </source>
</evidence>
<dbReference type="PROSITE" id="PS50932">
    <property type="entry name" value="HTH_LACI_2"/>
    <property type="match status" value="1"/>
</dbReference>
<dbReference type="Pfam" id="PF13377">
    <property type="entry name" value="Peripla_BP_3"/>
    <property type="match status" value="1"/>
</dbReference>
<dbReference type="PANTHER" id="PTHR30146">
    <property type="entry name" value="LACI-RELATED TRANSCRIPTIONAL REPRESSOR"/>
    <property type="match status" value="1"/>
</dbReference>
<dbReference type="Pfam" id="PF00356">
    <property type="entry name" value="LacI"/>
    <property type="match status" value="1"/>
</dbReference>
<dbReference type="PANTHER" id="PTHR30146:SF138">
    <property type="entry name" value="TRANSCRIPTIONAL REGULATORY PROTEIN"/>
    <property type="match status" value="1"/>
</dbReference>
<accession>A0ABV6BC63</accession>
<evidence type="ECO:0000256" key="3">
    <source>
        <dbReference type="ARBA" id="ARBA00023163"/>
    </source>
</evidence>
<feature type="domain" description="HTH lacI-type" evidence="4">
    <location>
        <begin position="6"/>
        <end position="61"/>
    </location>
</feature>
<reference evidence="5 6" key="1">
    <citation type="submission" date="2024-09" db="EMBL/GenBank/DDBJ databases">
        <authorList>
            <person name="Sun Q."/>
            <person name="Mori K."/>
        </authorList>
    </citation>
    <scope>NUCLEOTIDE SEQUENCE [LARGE SCALE GENOMIC DNA]</scope>
    <source>
        <strain evidence="5 6">KCTC 23315</strain>
    </source>
</reference>
<evidence type="ECO:0000313" key="5">
    <source>
        <dbReference type="EMBL" id="MFC0047093.1"/>
    </source>
</evidence>
<dbReference type="InterPro" id="IPR046335">
    <property type="entry name" value="LacI/GalR-like_sensor"/>
</dbReference>